<dbReference type="EMBL" id="MGHF01000044">
    <property type="protein sequence ID" value="OGM61277.1"/>
    <property type="molecule type" value="Genomic_DNA"/>
</dbReference>
<sequence length="150" mass="17416">MIPQNTILNTNQSILGIKRRCNKMIRGIDNVTIFSEDAKKLAFFYKDKVGLKLTLEAQMGEKGEELYGFEFKKSSDLYIVDHSKVKDKNKFPERIIVDFEVGNIDNEIKRLEKAGVKKIQRKYHIEGYGYIATFEDIDGNYFQLVQVKPN</sequence>
<dbReference type="Pfam" id="PF00903">
    <property type="entry name" value="Glyoxalase"/>
    <property type="match status" value="1"/>
</dbReference>
<gene>
    <name evidence="2" type="ORF">A2961_01770</name>
</gene>
<accession>A0A1F8BB46</accession>
<evidence type="ECO:0000313" key="2">
    <source>
        <dbReference type="EMBL" id="OGM61277.1"/>
    </source>
</evidence>
<organism evidence="2 3">
    <name type="scientific">Candidatus Woesebacteria bacterium RIFCSPLOWO2_01_FULL_39_21</name>
    <dbReference type="NCBI Taxonomy" id="1802519"/>
    <lineage>
        <taxon>Bacteria</taxon>
        <taxon>Candidatus Woeseibacteriota</taxon>
    </lineage>
</organism>
<reference evidence="2 3" key="1">
    <citation type="journal article" date="2016" name="Nat. Commun.">
        <title>Thousands of microbial genomes shed light on interconnected biogeochemical processes in an aquifer system.</title>
        <authorList>
            <person name="Anantharaman K."/>
            <person name="Brown C.T."/>
            <person name="Hug L.A."/>
            <person name="Sharon I."/>
            <person name="Castelle C.J."/>
            <person name="Probst A.J."/>
            <person name="Thomas B.C."/>
            <person name="Singh A."/>
            <person name="Wilkins M.J."/>
            <person name="Karaoz U."/>
            <person name="Brodie E.L."/>
            <person name="Williams K.H."/>
            <person name="Hubbard S.S."/>
            <person name="Banfield J.F."/>
        </authorList>
    </citation>
    <scope>NUCLEOTIDE SEQUENCE [LARGE SCALE GENOMIC DNA]</scope>
</reference>
<proteinExistence type="predicted"/>
<dbReference type="Proteomes" id="UP000177082">
    <property type="component" value="Unassembled WGS sequence"/>
</dbReference>
<dbReference type="InterPro" id="IPR029068">
    <property type="entry name" value="Glyas_Bleomycin-R_OHBP_Dase"/>
</dbReference>
<comment type="caution">
    <text evidence="2">The sequence shown here is derived from an EMBL/GenBank/DDBJ whole genome shotgun (WGS) entry which is preliminary data.</text>
</comment>
<dbReference type="SUPFAM" id="SSF54593">
    <property type="entry name" value="Glyoxalase/Bleomycin resistance protein/Dihydroxybiphenyl dioxygenase"/>
    <property type="match status" value="1"/>
</dbReference>
<dbReference type="STRING" id="1802519.A2961_01770"/>
<dbReference type="PROSITE" id="PS51819">
    <property type="entry name" value="VOC"/>
    <property type="match status" value="1"/>
</dbReference>
<protein>
    <recommendedName>
        <fullName evidence="1">VOC domain-containing protein</fullName>
    </recommendedName>
</protein>
<name>A0A1F8BB46_9BACT</name>
<feature type="domain" description="VOC" evidence="1">
    <location>
        <begin position="27"/>
        <end position="147"/>
    </location>
</feature>
<dbReference type="InterPro" id="IPR037523">
    <property type="entry name" value="VOC_core"/>
</dbReference>
<evidence type="ECO:0000259" key="1">
    <source>
        <dbReference type="PROSITE" id="PS51819"/>
    </source>
</evidence>
<evidence type="ECO:0000313" key="3">
    <source>
        <dbReference type="Proteomes" id="UP000177082"/>
    </source>
</evidence>
<dbReference type="Gene3D" id="3.10.180.10">
    <property type="entry name" value="2,3-Dihydroxybiphenyl 1,2-Dioxygenase, domain 1"/>
    <property type="match status" value="1"/>
</dbReference>
<dbReference type="InterPro" id="IPR004360">
    <property type="entry name" value="Glyas_Fos-R_dOase_dom"/>
</dbReference>
<dbReference type="AlphaFoldDB" id="A0A1F8BB46"/>